<dbReference type="InterPro" id="IPR006311">
    <property type="entry name" value="TAT_signal"/>
</dbReference>
<dbReference type="EMBL" id="BJYT01000002">
    <property type="protein sequence ID" value="GEO08364.1"/>
    <property type="molecule type" value="Genomic_DNA"/>
</dbReference>
<dbReference type="Pfam" id="PF01261">
    <property type="entry name" value="AP_endonuc_2"/>
    <property type="match status" value="1"/>
</dbReference>
<evidence type="ECO:0000313" key="2">
    <source>
        <dbReference type="EMBL" id="GEO08364.1"/>
    </source>
</evidence>
<dbReference type="InterPro" id="IPR036237">
    <property type="entry name" value="Xyl_isomerase-like_sf"/>
</dbReference>
<dbReference type="PANTHER" id="PTHR12110">
    <property type="entry name" value="HYDROXYPYRUVATE ISOMERASE"/>
    <property type="match status" value="1"/>
</dbReference>
<organism evidence="2 3">
    <name type="scientific">Segetibacter aerophilus</name>
    <dbReference type="NCBI Taxonomy" id="670293"/>
    <lineage>
        <taxon>Bacteria</taxon>
        <taxon>Pseudomonadati</taxon>
        <taxon>Bacteroidota</taxon>
        <taxon>Chitinophagia</taxon>
        <taxon>Chitinophagales</taxon>
        <taxon>Chitinophagaceae</taxon>
        <taxon>Segetibacter</taxon>
    </lineage>
</organism>
<accession>A0A512B8R8</accession>
<dbReference type="PANTHER" id="PTHR12110:SF41">
    <property type="entry name" value="INOSOSE DEHYDRATASE"/>
    <property type="match status" value="1"/>
</dbReference>
<protein>
    <submittedName>
        <fullName evidence="2">Myo-inosose-2 dehydratase</fullName>
    </submittedName>
</protein>
<dbReference type="Proteomes" id="UP000321513">
    <property type="component" value="Unassembled WGS sequence"/>
</dbReference>
<dbReference type="Gene3D" id="3.20.20.150">
    <property type="entry name" value="Divalent-metal-dependent TIM barrel enzymes"/>
    <property type="match status" value="1"/>
</dbReference>
<sequence>MSHLSRRKFISNVGLAVGGLSVSSFFTASDFANLVPDMKLAYSAITWGGNDVQAIKDISGLGFKGIQLRSNVVKDYGTKPGEIKALLEQYKLNLPMFSSGNANINTGNDQAVIDSHVANATFVKALGGSNIQVTNSSRPKVGDPTTEDLVKFGKLINEIGKRTQDIGVQTNYHNHMGQLGQKPEEVKIILDNCDNKNVLFLLDIAHYFQGGGDPVTAFNTYHDRIHTLHLKDVHPAAAGDSRAYTFVELGQGKVDLPAFFKALDKLKFKGWGVVELDAVPDKEKTPVQCGNITKTYLESLKIKV</sequence>
<reference evidence="2 3" key="1">
    <citation type="submission" date="2019-07" db="EMBL/GenBank/DDBJ databases">
        <title>Whole genome shotgun sequence of Segetibacter aerophilus NBRC 106135.</title>
        <authorList>
            <person name="Hosoyama A."/>
            <person name="Uohara A."/>
            <person name="Ohji S."/>
            <person name="Ichikawa N."/>
        </authorList>
    </citation>
    <scope>NUCLEOTIDE SEQUENCE [LARGE SCALE GENOMIC DNA]</scope>
    <source>
        <strain evidence="2 3">NBRC 106135</strain>
    </source>
</reference>
<dbReference type="InterPro" id="IPR050312">
    <property type="entry name" value="IolE/XylAMocC-like"/>
</dbReference>
<dbReference type="OrthoDB" id="9779184at2"/>
<evidence type="ECO:0000313" key="3">
    <source>
        <dbReference type="Proteomes" id="UP000321513"/>
    </source>
</evidence>
<dbReference type="RefSeq" id="WP_147202428.1">
    <property type="nucleotide sequence ID" value="NZ_BJYT01000002.1"/>
</dbReference>
<comment type="caution">
    <text evidence="2">The sequence shown here is derived from an EMBL/GenBank/DDBJ whole genome shotgun (WGS) entry which is preliminary data.</text>
</comment>
<gene>
    <name evidence="2" type="ORF">SAE01_08600</name>
</gene>
<dbReference type="AlphaFoldDB" id="A0A512B8R8"/>
<name>A0A512B8R8_9BACT</name>
<feature type="domain" description="Xylose isomerase-like TIM barrel" evidence="1">
    <location>
        <begin position="57"/>
        <end position="279"/>
    </location>
</feature>
<dbReference type="InterPro" id="IPR013022">
    <property type="entry name" value="Xyl_isomerase-like_TIM-brl"/>
</dbReference>
<keyword evidence="3" id="KW-1185">Reference proteome</keyword>
<proteinExistence type="predicted"/>
<dbReference type="SUPFAM" id="SSF51658">
    <property type="entry name" value="Xylose isomerase-like"/>
    <property type="match status" value="1"/>
</dbReference>
<dbReference type="PROSITE" id="PS51318">
    <property type="entry name" value="TAT"/>
    <property type="match status" value="1"/>
</dbReference>
<evidence type="ECO:0000259" key="1">
    <source>
        <dbReference type="Pfam" id="PF01261"/>
    </source>
</evidence>